<sequence>MSILSEKYFWNEAAAYEFVEAQMWPKGPVCPHCGTCDNIRKLNGATTRIGTYKCYHCHRPFTVKIGTIFEASRLPMHVWLQSIYLIAQSDSLMPVRELEQALGISAKTAKVIAHRLHKAMLVSQPRKSGTKAGPKSCIPSAGRKPGQLEEAPPQRRLPAIRDFFSSMGAS</sequence>
<dbReference type="Pfam" id="PF12760">
    <property type="entry name" value="Zn_ribbon_IS1595"/>
    <property type="match status" value="1"/>
</dbReference>
<reference evidence="3 4" key="1">
    <citation type="journal article" date="2016" name="Int. J. Syst. Evol. Microbiol.">
        <title>Labrenzia salina sp. nov., isolated from the rhizosphere of the halophyte Arthrocnemum macrostachyum.</title>
        <authorList>
            <person name="Camacho M."/>
            <person name="Redondo-Gomez S."/>
            <person name="Rodriguez-Llorente I."/>
            <person name="Rohde M."/>
            <person name="Sproer C."/>
            <person name="Schumann P."/>
            <person name="Klenk H.P."/>
            <person name="Montero-Calasanz M.D.C."/>
        </authorList>
    </citation>
    <scope>NUCLEOTIDE SEQUENCE [LARGE SCALE GENOMIC DNA]</scope>
    <source>
        <strain evidence="3 4">DSM 29163</strain>
    </source>
</reference>
<evidence type="ECO:0000313" key="3">
    <source>
        <dbReference type="EMBL" id="MCX2721283.1"/>
    </source>
</evidence>
<dbReference type="InterPro" id="IPR024442">
    <property type="entry name" value="Transposase_Zn_ribbon"/>
</dbReference>
<name>A0ABT3QWR6_9HYPH</name>
<organism evidence="3 4">
    <name type="scientific">Roseibium salinum</name>
    <dbReference type="NCBI Taxonomy" id="1604349"/>
    <lineage>
        <taxon>Bacteria</taxon>
        <taxon>Pseudomonadati</taxon>
        <taxon>Pseudomonadota</taxon>
        <taxon>Alphaproteobacteria</taxon>
        <taxon>Hyphomicrobiales</taxon>
        <taxon>Stappiaceae</taxon>
        <taxon>Roseibium</taxon>
    </lineage>
</organism>
<dbReference type="RefSeq" id="WP_265960984.1">
    <property type="nucleotide sequence ID" value="NZ_JAPEVI010000002.1"/>
</dbReference>
<feature type="region of interest" description="Disordered" evidence="1">
    <location>
        <begin position="123"/>
        <end position="152"/>
    </location>
</feature>
<evidence type="ECO:0000259" key="2">
    <source>
        <dbReference type="Pfam" id="PF12760"/>
    </source>
</evidence>
<comment type="caution">
    <text evidence="3">The sequence shown here is derived from an EMBL/GenBank/DDBJ whole genome shotgun (WGS) entry which is preliminary data.</text>
</comment>
<keyword evidence="4" id="KW-1185">Reference proteome</keyword>
<evidence type="ECO:0000313" key="4">
    <source>
        <dbReference type="Proteomes" id="UP001300261"/>
    </source>
</evidence>
<protein>
    <submittedName>
        <fullName evidence="3">Transposase</fullName>
    </submittedName>
</protein>
<proteinExistence type="predicted"/>
<dbReference type="EMBL" id="JAPEVI010000002">
    <property type="protein sequence ID" value="MCX2721283.1"/>
    <property type="molecule type" value="Genomic_DNA"/>
</dbReference>
<accession>A0ABT3QWR6</accession>
<feature type="domain" description="Transposase zinc-ribbon" evidence="2">
    <location>
        <begin position="11"/>
        <end position="59"/>
    </location>
</feature>
<gene>
    <name evidence="3" type="ORF">ON753_02530</name>
</gene>
<evidence type="ECO:0000256" key="1">
    <source>
        <dbReference type="SAM" id="MobiDB-lite"/>
    </source>
</evidence>
<dbReference type="Proteomes" id="UP001300261">
    <property type="component" value="Unassembled WGS sequence"/>
</dbReference>